<proteinExistence type="inferred from homology"/>
<dbReference type="RefSeq" id="WP_211422187.1">
    <property type="nucleotide sequence ID" value="NZ_CP072642.1"/>
</dbReference>
<dbReference type="CDD" id="cd06464">
    <property type="entry name" value="ACD_sHsps-like"/>
    <property type="match status" value="1"/>
</dbReference>
<dbReference type="SUPFAM" id="SSF49764">
    <property type="entry name" value="HSP20-like chaperones"/>
    <property type="match status" value="1"/>
</dbReference>
<evidence type="ECO:0000256" key="3">
    <source>
        <dbReference type="SAM" id="MobiDB-lite"/>
    </source>
</evidence>
<accession>A0ABX8B180</accession>
<evidence type="ECO:0000313" key="6">
    <source>
        <dbReference type="Proteomes" id="UP000677668"/>
    </source>
</evidence>
<keyword evidence="6" id="KW-1185">Reference proteome</keyword>
<dbReference type="InterPro" id="IPR008978">
    <property type="entry name" value="HSP20-like_chaperone"/>
</dbReference>
<evidence type="ECO:0000256" key="1">
    <source>
        <dbReference type="PROSITE-ProRule" id="PRU00285"/>
    </source>
</evidence>
<dbReference type="PANTHER" id="PTHR11527">
    <property type="entry name" value="HEAT-SHOCK PROTEIN 20 FAMILY MEMBER"/>
    <property type="match status" value="1"/>
</dbReference>
<dbReference type="PROSITE" id="PS01031">
    <property type="entry name" value="SHSP"/>
    <property type="match status" value="1"/>
</dbReference>
<organism evidence="5 6">
    <name type="scientific">Chloracidobacterium sp. N</name>
    <dbReference type="NCBI Taxonomy" id="2821540"/>
    <lineage>
        <taxon>Bacteria</taxon>
        <taxon>Pseudomonadati</taxon>
        <taxon>Acidobacteriota</taxon>
        <taxon>Terriglobia</taxon>
        <taxon>Terriglobales</taxon>
        <taxon>Acidobacteriaceae</taxon>
        <taxon>Chloracidobacterium</taxon>
        <taxon>Chloracidobacterium aggregatum</taxon>
    </lineage>
</organism>
<dbReference type="Gene3D" id="2.60.40.790">
    <property type="match status" value="1"/>
</dbReference>
<evidence type="ECO:0000259" key="4">
    <source>
        <dbReference type="PROSITE" id="PS01031"/>
    </source>
</evidence>
<evidence type="ECO:0000256" key="2">
    <source>
        <dbReference type="RuleBase" id="RU003616"/>
    </source>
</evidence>
<protein>
    <submittedName>
        <fullName evidence="5">Hsp20/alpha crystallin family protein</fullName>
    </submittedName>
</protein>
<evidence type="ECO:0000313" key="5">
    <source>
        <dbReference type="EMBL" id="QUV93847.1"/>
    </source>
</evidence>
<feature type="domain" description="SHSP" evidence="4">
    <location>
        <begin position="83"/>
        <end position="196"/>
    </location>
</feature>
<dbReference type="Proteomes" id="UP000677668">
    <property type="component" value="Chromosome 1"/>
</dbReference>
<dbReference type="InterPro" id="IPR002068">
    <property type="entry name" value="A-crystallin/Hsp20_dom"/>
</dbReference>
<comment type="similarity">
    <text evidence="1 2">Belongs to the small heat shock protein (HSP20) family.</text>
</comment>
<dbReference type="InterPro" id="IPR031107">
    <property type="entry name" value="Small_HSP"/>
</dbReference>
<name>A0ABX8B180_9BACT</name>
<sequence length="197" mass="22603">MDLKKLAPWNWFRKEQETQPTTLPVRKAESSGTSRGTAEPAPPTPFLPVVQLQREIDRLFNEALRNFGLAWPSMTMPDWPASDWQGLLRPALDIHETETHYHIALELPGVEPKDVNITLDEDVLYIQGEKRHEQEYKDGQQHRIERTYGAFQRMLNLPDDADADNIKASFRNGVLTLTIGKRTPSRPQRGRPIPIES</sequence>
<dbReference type="EMBL" id="CP072642">
    <property type="protein sequence ID" value="QUV93847.1"/>
    <property type="molecule type" value="Genomic_DNA"/>
</dbReference>
<gene>
    <name evidence="5" type="ORF">J8C05_10865</name>
</gene>
<reference evidence="5 6" key="1">
    <citation type="submission" date="2021-03" db="EMBL/GenBank/DDBJ databases">
        <title>Genomic and phenotypic characterization of Chloracidobacterium isolates provides evidence for multiple species.</title>
        <authorList>
            <person name="Saini M.K."/>
            <person name="Costas A.M.G."/>
            <person name="Tank M."/>
            <person name="Bryant D.A."/>
        </authorList>
    </citation>
    <scope>NUCLEOTIDE SEQUENCE [LARGE SCALE GENOMIC DNA]</scope>
    <source>
        <strain evidence="5 6">N</strain>
    </source>
</reference>
<dbReference type="Pfam" id="PF00011">
    <property type="entry name" value="HSP20"/>
    <property type="match status" value="1"/>
</dbReference>
<feature type="region of interest" description="Disordered" evidence="3">
    <location>
        <begin position="18"/>
        <end position="45"/>
    </location>
</feature>